<evidence type="ECO:0000256" key="1">
    <source>
        <dbReference type="SAM" id="MobiDB-lite"/>
    </source>
</evidence>
<keyword evidence="3" id="KW-1185">Reference proteome</keyword>
<dbReference type="Proteomes" id="UP001200034">
    <property type="component" value="Unassembled WGS sequence"/>
</dbReference>
<reference evidence="2" key="1">
    <citation type="journal article" date="2021" name="Mol. Ecol. Resour.">
        <title>Phylogenomic analyses of the genus Drosophila reveals genomic signals of climate adaptation.</title>
        <authorList>
            <person name="Li F."/>
            <person name="Rane R.V."/>
            <person name="Luria V."/>
            <person name="Xiong Z."/>
            <person name="Chen J."/>
            <person name="Li Z."/>
            <person name="Catullo R.A."/>
            <person name="Griffin P.C."/>
            <person name="Schiffer M."/>
            <person name="Pearce S."/>
            <person name="Lee S.F."/>
            <person name="McElroy K."/>
            <person name="Stocker A."/>
            <person name="Shirriffs J."/>
            <person name="Cockerell F."/>
            <person name="Coppin C."/>
            <person name="Sgro C.M."/>
            <person name="Karger A."/>
            <person name="Cain J.W."/>
            <person name="Weber J.A."/>
            <person name="Santpere G."/>
            <person name="Kirschner M.W."/>
            <person name="Hoffmann A.A."/>
            <person name="Oakeshott J.G."/>
            <person name="Zhang G."/>
        </authorList>
    </citation>
    <scope>NUCLEOTIDE SEQUENCE</scope>
    <source>
        <strain evidence="2">BGI-SZ-2011g</strain>
    </source>
</reference>
<feature type="compositionally biased region" description="Polar residues" evidence="1">
    <location>
        <begin position="147"/>
        <end position="158"/>
    </location>
</feature>
<feature type="region of interest" description="Disordered" evidence="1">
    <location>
        <begin position="136"/>
        <end position="158"/>
    </location>
</feature>
<dbReference type="EMBL" id="JAJJHW010000676">
    <property type="protein sequence ID" value="KAH8385027.1"/>
    <property type="molecule type" value="Genomic_DNA"/>
</dbReference>
<sequence>MSSTSNHSQSQLESECSIEAKDAATTSVASQHVELALHTNQSPSTDEAMPLTELVPHKEAEPEEAHASLAGLVSEELAEELDENRWGRLLRVLTRCLLYCSTRVAAGFGLSRQQTAWYKHCWDNPGERPRSVNFFGGQQDDDDGASHATTTMSDDPAI</sequence>
<accession>A0AAD4PQQ3</accession>
<organism evidence="2 3">
    <name type="scientific">Drosophila rubida</name>
    <dbReference type="NCBI Taxonomy" id="30044"/>
    <lineage>
        <taxon>Eukaryota</taxon>
        <taxon>Metazoa</taxon>
        <taxon>Ecdysozoa</taxon>
        <taxon>Arthropoda</taxon>
        <taxon>Hexapoda</taxon>
        <taxon>Insecta</taxon>
        <taxon>Pterygota</taxon>
        <taxon>Neoptera</taxon>
        <taxon>Endopterygota</taxon>
        <taxon>Diptera</taxon>
        <taxon>Brachycera</taxon>
        <taxon>Muscomorpha</taxon>
        <taxon>Ephydroidea</taxon>
        <taxon>Drosophilidae</taxon>
        <taxon>Drosophila</taxon>
    </lineage>
</organism>
<protein>
    <submittedName>
        <fullName evidence="2">Uncharacterized protein</fullName>
    </submittedName>
</protein>
<name>A0AAD4PQQ3_9MUSC</name>
<evidence type="ECO:0000313" key="3">
    <source>
        <dbReference type="Proteomes" id="UP001200034"/>
    </source>
</evidence>
<evidence type="ECO:0000313" key="2">
    <source>
        <dbReference type="EMBL" id="KAH8385027.1"/>
    </source>
</evidence>
<feature type="region of interest" description="Disordered" evidence="1">
    <location>
        <begin position="29"/>
        <end position="48"/>
    </location>
</feature>
<comment type="caution">
    <text evidence="2">The sequence shown here is derived from an EMBL/GenBank/DDBJ whole genome shotgun (WGS) entry which is preliminary data.</text>
</comment>
<gene>
    <name evidence="2" type="ORF">KR093_010503</name>
</gene>
<proteinExistence type="predicted"/>
<dbReference type="AlphaFoldDB" id="A0AAD4PQQ3"/>